<proteinExistence type="predicted"/>
<keyword evidence="1" id="KW-0472">Membrane</keyword>
<dbReference type="STRING" id="573024.SAMN05216208_2001"/>
<keyword evidence="4" id="KW-1185">Reference proteome</keyword>
<feature type="transmembrane region" description="Helical" evidence="1">
    <location>
        <begin position="107"/>
        <end position="124"/>
    </location>
</feature>
<keyword evidence="1" id="KW-0812">Transmembrane</keyword>
<dbReference type="Pfam" id="PF07331">
    <property type="entry name" value="TctB"/>
    <property type="match status" value="1"/>
</dbReference>
<dbReference type="Proteomes" id="UP000186019">
    <property type="component" value="Unassembled WGS sequence"/>
</dbReference>
<protein>
    <submittedName>
        <fullName evidence="3">Tripartite tricarboxylate transporter TctB family protein</fullName>
    </submittedName>
</protein>
<organism evidence="3 4">
    <name type="scientific">Roseovarius nanhaiticus</name>
    <dbReference type="NCBI Taxonomy" id="573024"/>
    <lineage>
        <taxon>Bacteria</taxon>
        <taxon>Pseudomonadati</taxon>
        <taxon>Pseudomonadota</taxon>
        <taxon>Alphaproteobacteria</taxon>
        <taxon>Rhodobacterales</taxon>
        <taxon>Roseobacteraceae</taxon>
        <taxon>Roseovarius</taxon>
    </lineage>
</organism>
<feature type="transmembrane region" description="Helical" evidence="1">
    <location>
        <begin position="41"/>
        <end position="63"/>
    </location>
</feature>
<feature type="transmembrane region" description="Helical" evidence="1">
    <location>
        <begin position="84"/>
        <end position="101"/>
    </location>
</feature>
<feature type="domain" description="DUF1468" evidence="2">
    <location>
        <begin position="12"/>
        <end position="163"/>
    </location>
</feature>
<accession>A0A1N7ED83</accession>
<name>A0A1N7ED83_9RHOB</name>
<evidence type="ECO:0000313" key="4">
    <source>
        <dbReference type="Proteomes" id="UP000186019"/>
    </source>
</evidence>
<keyword evidence="1" id="KW-1133">Transmembrane helix</keyword>
<dbReference type="EMBL" id="FTNV01000001">
    <property type="protein sequence ID" value="SIR85928.1"/>
    <property type="molecule type" value="Genomic_DNA"/>
</dbReference>
<dbReference type="AlphaFoldDB" id="A0A1N7ED83"/>
<evidence type="ECO:0000256" key="1">
    <source>
        <dbReference type="SAM" id="Phobius"/>
    </source>
</evidence>
<reference evidence="3 4" key="1">
    <citation type="submission" date="2017-01" db="EMBL/GenBank/DDBJ databases">
        <authorList>
            <person name="Mah S.A."/>
            <person name="Swanson W.J."/>
            <person name="Moy G.W."/>
            <person name="Vacquier V.D."/>
        </authorList>
    </citation>
    <scope>NUCLEOTIDE SEQUENCE [LARGE SCALE GENOMIC DNA]</scope>
    <source>
        <strain evidence="3 4">DSM 29590</strain>
    </source>
</reference>
<evidence type="ECO:0000259" key="2">
    <source>
        <dbReference type="Pfam" id="PF07331"/>
    </source>
</evidence>
<dbReference type="InterPro" id="IPR009936">
    <property type="entry name" value="DUF1468"/>
</dbReference>
<evidence type="ECO:0000313" key="3">
    <source>
        <dbReference type="EMBL" id="SIR85928.1"/>
    </source>
</evidence>
<dbReference type="RefSeq" id="WP_076530095.1">
    <property type="nucleotide sequence ID" value="NZ_FOAC01000001.1"/>
</dbReference>
<dbReference type="OrthoDB" id="7867848at2"/>
<feature type="transmembrane region" description="Helical" evidence="1">
    <location>
        <begin position="136"/>
        <end position="158"/>
    </location>
</feature>
<gene>
    <name evidence="3" type="ORF">SAMN05421666_0133</name>
</gene>
<sequence>MTGSARPNGQAIFAMLLLVLTTVYASQIFSLGMPFAKGVEPGASFLPIVLSAIMYVGALRIFWVELRKGREDGEGAAQSDHVPAVSIIGPLALIIATGFFAYGLDRVGYFVAAGAYTFIVALYFNYEASGRPVHAVLLSAITAAVITVFGWLFFVRLFELSLPVWSL</sequence>